<name>A0A1Y1S048_9SPIO</name>
<keyword evidence="3" id="KW-1185">Reference proteome</keyword>
<dbReference type="Gene3D" id="3.40.630.10">
    <property type="entry name" value="Zn peptidases"/>
    <property type="match status" value="1"/>
</dbReference>
<keyword evidence="1" id="KW-1133">Transmembrane helix</keyword>
<keyword evidence="1" id="KW-0472">Membrane</keyword>
<feature type="transmembrane region" description="Helical" evidence="1">
    <location>
        <begin position="370"/>
        <end position="392"/>
    </location>
</feature>
<dbReference type="Proteomes" id="UP000192343">
    <property type="component" value="Unassembled WGS sequence"/>
</dbReference>
<protein>
    <submittedName>
        <fullName evidence="2">Uncharacterized protein</fullName>
    </submittedName>
</protein>
<dbReference type="SUPFAM" id="SSF53187">
    <property type="entry name" value="Zn-dependent exopeptidases"/>
    <property type="match status" value="1"/>
</dbReference>
<feature type="transmembrane region" description="Helical" evidence="1">
    <location>
        <begin position="553"/>
        <end position="573"/>
    </location>
</feature>
<keyword evidence="1" id="KW-0812">Transmembrane</keyword>
<sequence>MGKQGHIGSSLLTIEINFPYATSQMKRSLSTIVFLLLLAYTLPGQSIIRTPMGEILNDLTYFNSLYPRLEGAKGENAAFFYIESVLDDNRIDYTRNPLTHLHNAHSFSSSLLVEIPGEKPDTLNILVPVDQSRSSTPGADGSINLALGLALTREFYNRELPIGLRIIFLGAEFSGEKEVQLGSENFLSDFFPEEPQAFLYLDLKGIPDEILIQAGGEGIVAPYWLVGRTIASLEGSGLAYHFENNENQIHRLGMWHSPTRINPYLQAGYPGITLQGEAAPEAKNTIRWITSFFSFFFFFMEENSGGFSQVWDRHYLYFDVLGAPFSIGEGEYITFLLGVIILPLGYPFFRTRRFQRYLRTIRRNIWAIPVLLSLIFLFLLIGTYALKGLLIVRDFPTIWQYTPFTAFLIKSGVAMVLFFLLFGLLRRLPFSHSSSFYTSSALLFFMFSIMILTSLDISMTAPLLWAFGFSFLFSIVPSRLIKTLMLVLSTVPVLLVFHNVFAEQATRVIEYLLLSPLWGNLFLSLLILPYLLMLIRLDFLFRHPSMSTQKRILINAGIITLSISFISFLYILGYDPYSGSSPQPVRVTEKISAESMLRVTSVSSPAPIRSLLLFEEDGSQDLVFNTRKAVFESSYDTPLLTTSINLERFLDRDRFRISFSSEKQPDSLEITFHGTDDFLIYDIQYPYTLSDDGTRARVYIGRNPPVPLELDTIFLAGTVRTMRVRAVFSGPFEDRRVMGSDYSVHHTREYSEDINLFELTPP</sequence>
<dbReference type="STRING" id="1963862.B4O97_05455"/>
<feature type="transmembrane region" description="Helical" evidence="1">
    <location>
        <begin position="404"/>
        <end position="424"/>
    </location>
</feature>
<gene>
    <name evidence="2" type="ORF">B4O97_05455</name>
</gene>
<feature type="transmembrane region" description="Helical" evidence="1">
    <location>
        <begin position="483"/>
        <end position="501"/>
    </location>
</feature>
<evidence type="ECO:0000313" key="3">
    <source>
        <dbReference type="Proteomes" id="UP000192343"/>
    </source>
</evidence>
<dbReference type="EMBL" id="MWQY01000005">
    <property type="protein sequence ID" value="ORC36521.1"/>
    <property type="molecule type" value="Genomic_DNA"/>
</dbReference>
<proteinExistence type="predicted"/>
<dbReference type="AlphaFoldDB" id="A0A1Y1S048"/>
<evidence type="ECO:0000256" key="1">
    <source>
        <dbReference type="SAM" id="Phobius"/>
    </source>
</evidence>
<accession>A0A1Y1S048</accession>
<feature type="transmembrane region" description="Helical" evidence="1">
    <location>
        <begin position="332"/>
        <end position="349"/>
    </location>
</feature>
<feature type="transmembrane region" description="Helical" evidence="1">
    <location>
        <begin position="436"/>
        <end position="453"/>
    </location>
</feature>
<reference evidence="2 3" key="1">
    <citation type="submission" date="2017-03" db="EMBL/GenBank/DDBJ databases">
        <title>Draft Genome sequence of Marispirochaeta sp. strain JC444.</title>
        <authorList>
            <person name="Shivani Y."/>
            <person name="Subhash Y."/>
            <person name="Sasikala C."/>
            <person name="Ramana C."/>
        </authorList>
    </citation>
    <scope>NUCLEOTIDE SEQUENCE [LARGE SCALE GENOMIC DNA]</scope>
    <source>
        <strain evidence="2 3">JC444</strain>
    </source>
</reference>
<feature type="transmembrane region" description="Helical" evidence="1">
    <location>
        <begin position="459"/>
        <end position="476"/>
    </location>
</feature>
<feature type="transmembrane region" description="Helical" evidence="1">
    <location>
        <begin position="521"/>
        <end position="541"/>
    </location>
</feature>
<comment type="caution">
    <text evidence="2">The sequence shown here is derived from an EMBL/GenBank/DDBJ whole genome shotgun (WGS) entry which is preliminary data.</text>
</comment>
<evidence type="ECO:0000313" key="2">
    <source>
        <dbReference type="EMBL" id="ORC36521.1"/>
    </source>
</evidence>
<organism evidence="2 3">
    <name type="scientific">Marispirochaeta aestuarii</name>
    <dbReference type="NCBI Taxonomy" id="1963862"/>
    <lineage>
        <taxon>Bacteria</taxon>
        <taxon>Pseudomonadati</taxon>
        <taxon>Spirochaetota</taxon>
        <taxon>Spirochaetia</taxon>
        <taxon>Spirochaetales</taxon>
        <taxon>Spirochaetaceae</taxon>
        <taxon>Marispirochaeta</taxon>
    </lineage>
</organism>